<dbReference type="InterPro" id="IPR000421">
    <property type="entry name" value="FA58C"/>
</dbReference>
<dbReference type="PROSITE" id="PS50022">
    <property type="entry name" value="FA58C_3"/>
    <property type="match status" value="1"/>
</dbReference>
<dbReference type="Gene3D" id="2.60.120.260">
    <property type="entry name" value="Galactose-binding domain-like"/>
    <property type="match status" value="3"/>
</dbReference>
<dbReference type="InterPro" id="IPR040502">
    <property type="entry name" value="GH101_dom-6"/>
</dbReference>
<protein>
    <recommendedName>
        <fullName evidence="2">F5/8 type C domain-containing protein</fullName>
    </recommendedName>
</protein>
<dbReference type="InterPro" id="IPR040633">
    <property type="entry name" value="Gal_mutarotas_3"/>
</dbReference>
<dbReference type="EMBL" id="WHOC01000176">
    <property type="protein sequence ID" value="NOU90711.1"/>
    <property type="molecule type" value="Genomic_DNA"/>
</dbReference>
<dbReference type="SUPFAM" id="SSF49785">
    <property type="entry name" value="Galactose-binding domain-like"/>
    <property type="match status" value="1"/>
</dbReference>
<dbReference type="Pfam" id="PF22888">
    <property type="entry name" value="FIMAH"/>
    <property type="match status" value="1"/>
</dbReference>
<feature type="region of interest" description="Disordered" evidence="1">
    <location>
        <begin position="1043"/>
        <end position="1062"/>
    </location>
</feature>
<dbReference type="InterPro" id="IPR035364">
    <property type="entry name" value="Beta_sandwich_GH101"/>
</dbReference>
<evidence type="ECO:0000313" key="4">
    <source>
        <dbReference type="Proteomes" id="UP000658690"/>
    </source>
</evidence>
<proteinExistence type="predicted"/>
<dbReference type="Gene3D" id="3.30.1920.20">
    <property type="match status" value="1"/>
</dbReference>
<gene>
    <name evidence="3" type="ORF">GC102_34030</name>
</gene>
<dbReference type="Gene3D" id="2.70.98.10">
    <property type="match status" value="1"/>
</dbReference>
<dbReference type="InterPro" id="IPR054470">
    <property type="entry name" value="FIMAH_dom"/>
</dbReference>
<dbReference type="Pfam" id="PF17974">
    <property type="entry name" value="GalBD_like"/>
    <property type="match status" value="1"/>
</dbReference>
<dbReference type="Pfam" id="PF17451">
    <property type="entry name" value="Glyco_hyd_101C"/>
    <property type="match status" value="1"/>
</dbReference>
<sequence length="1545" mass="168452">MFISERMNVMVKAKQRKRLGKLFTIFLTLQLVLSWSTTLASSPTGNESATSGVEASPNSQNQTVTEPQTEPSNTKVISSKVMSVMVDKNFPSVIQYQWLASGAVMYGQEDAMSQIKINDIPYSPTVTYELSSTSDTANYKLEITSIGVEVDMKLQVVKNTLLYQVTNIVENGSTKVSKLEIPNLNLLSVRSTESGAAFSGSRMYTAVSGSGDTFKSVTGAPSTDSSPVNYLYGIVNTNQLAGSIWTNAVADYSKDNNNERILKQTVNKGSYYRTGLWSYPWICSVSGSVSPEPLPSTKVVITPDANSDGTVDWQDGAIAFRSIMNVPVGSDRVPDLAVFRIPMNFASEATNPFLKTLDETKRVYLNTDGLGQWIEHKGYQGEGHDQNQFDYRYVGKRQGGAADLEQMASAAHQYNGFVGVHIGATGLQPESSVFSDTLGDVNHPGWDWLDPAYDLNPTQMRYEGTSNNRLNRLQQLKNAVPSLDFMYVDAWFEKAWNGQKLAREINSLGWTTTTEFPDVLENDSVWYHWAVDYKYGGSNIKGFNSQIARFIRNHQKDTWIARNPLLGGAEVTDFEGWQGNRNYDNAIQVTFETNLPTKYMQHFKIMKWTGDTINFENNVNVSNASGSRVVTKDGITLLSGNKYLLPWSPATEDKLYHWNADGGNTTWTLPSSWAGLQTVKLYQLTDQGKQLISDLPVSNNQIAINAIAKTPYVVYKGAAAANPTVNWGEGTQVKDPGFNSGNLNAWTVAGSDTSVERNPSGQYELMIGSGSGATVSQQITGLSEGTYYASVYVSTSNGRKAYIGVNNYGGPEVSNYADSSLWSNYIQADSKRDTNMQRMYLFFDVPAGSTTATLYLKADSGTSTVTFDDVRIGKTVKTPNPDGAYFVQDFEHALQGWYPFVKGPAGGTNDPRTHLSELHAPYTQKGWNGKAIDDVISGNYSLKAYKESSGLLYQTIPQMVRLIPGTTYTVKFKYESAASDYAFVIGDSTTIQSTTTLKEATSPETFKAAFVASSSGQSWFGIKKKAGATDFVMDDLVITLGGDPSQNIPTDQSTSDPNMIPHSQMTATATDAETENEDNGPSNAIDDDESTIWHTRWDNPNQFPQSITLNLGGTYNINQIKYLPRQDGGKNGMITNYNLYTSTDGINFTKATSGTWATDDKEKSVVFTSTSAAFVKLEATNGYNGWASAAEINVFKDSLPALAIAGGAGTVTVQNAVLGAILKLYDSLNQVIASLTATGTAADQFTGVPAGAGYSVTQTVYGVESAHSNAVSVSILLDQTKPVTELVVAGTTNNGWYNSQAVTLHATDDMSGVEKTQYKLSENGDWTDYYGAFSLPQDGTYTIQYRSADRAGNVEDAKQQTVKVDTTLPDIKFMIIGKELKEGDSFDDNLPLTFQVSDHLSGVASAQISVSDAVYAVDLTKGTSIVIDLTGKVGSYSAAIVVEDMAGNRLQKNFQFNVTSSINAMNALLNHYQSLLSNALTSQLSNALSQAQHQLDKNRRDQAAKHMQDFVKHLNNPALGKDVDSNVKAILNADANALIKLWSTQ</sequence>
<evidence type="ECO:0000313" key="3">
    <source>
        <dbReference type="EMBL" id="NOU90711.1"/>
    </source>
</evidence>
<feature type="compositionally biased region" description="Polar residues" evidence="1">
    <location>
        <begin position="1044"/>
        <end position="1062"/>
    </location>
</feature>
<dbReference type="Pfam" id="PF12905">
    <property type="entry name" value="Glyco_hydro_101"/>
    <property type="match status" value="1"/>
</dbReference>
<dbReference type="Pfam" id="PF21466">
    <property type="entry name" value="GH101_dom-5"/>
    <property type="match status" value="1"/>
</dbReference>
<dbReference type="NCBIfam" id="NF047446">
    <property type="entry name" value="barrel_OmpL47"/>
    <property type="match status" value="1"/>
</dbReference>
<reference evidence="3 4" key="1">
    <citation type="submission" date="2019-10" db="EMBL/GenBank/DDBJ databases">
        <title>Description of Paenibacillus choica sp. nov.</title>
        <authorList>
            <person name="Carlier A."/>
            <person name="Qi S."/>
        </authorList>
    </citation>
    <scope>NUCLEOTIDE SEQUENCE [LARGE SCALE GENOMIC DNA]</scope>
    <source>
        <strain evidence="3 4">LMG 31460</strain>
    </source>
</reference>
<dbReference type="InterPro" id="IPR008979">
    <property type="entry name" value="Galactose-bd-like_sf"/>
</dbReference>
<comment type="caution">
    <text evidence="3">The sequence shown here is derived from an EMBL/GenBank/DDBJ whole genome shotgun (WGS) entry which is preliminary data.</text>
</comment>
<dbReference type="CDD" id="cd14244">
    <property type="entry name" value="GH_101_like"/>
    <property type="match status" value="1"/>
</dbReference>
<dbReference type="InterPro" id="IPR058094">
    <property type="entry name" value="Ig-like_OmpL47-like"/>
</dbReference>
<dbReference type="Pfam" id="PF00754">
    <property type="entry name" value="F5_F8_type_C"/>
    <property type="match status" value="1"/>
</dbReference>
<evidence type="ECO:0000259" key="2">
    <source>
        <dbReference type="PROSITE" id="PS50022"/>
    </source>
</evidence>
<organism evidence="3 4">
    <name type="scientific">Paenibacillus germinis</name>
    <dbReference type="NCBI Taxonomy" id="2654979"/>
    <lineage>
        <taxon>Bacteria</taxon>
        <taxon>Bacillati</taxon>
        <taxon>Bacillota</taxon>
        <taxon>Bacilli</taxon>
        <taxon>Bacillales</taxon>
        <taxon>Paenibacillaceae</taxon>
        <taxon>Paenibacillus</taxon>
    </lineage>
</organism>
<dbReference type="Proteomes" id="UP000658690">
    <property type="component" value="Unassembled WGS sequence"/>
</dbReference>
<feature type="region of interest" description="Disordered" evidence="1">
    <location>
        <begin position="41"/>
        <end position="73"/>
    </location>
</feature>
<dbReference type="InterPro" id="IPR049314">
    <property type="entry name" value="GH101_dom-5"/>
</dbReference>
<dbReference type="Gene3D" id="3.20.20.80">
    <property type="entry name" value="Glycosidases"/>
    <property type="match status" value="1"/>
</dbReference>
<evidence type="ECO:0000256" key="1">
    <source>
        <dbReference type="SAM" id="MobiDB-lite"/>
    </source>
</evidence>
<accession>A0ABX1ZEN0</accession>
<dbReference type="InterPro" id="IPR025706">
    <property type="entry name" value="Endoa_GalNAc"/>
</dbReference>
<keyword evidence="4" id="KW-1185">Reference proteome</keyword>
<dbReference type="InterPro" id="IPR014718">
    <property type="entry name" value="GH-type_carb-bd"/>
</dbReference>
<name>A0ABX1ZEN0_9BACL</name>
<dbReference type="Pfam" id="PF18080">
    <property type="entry name" value="Gal_mutarotas_3"/>
    <property type="match status" value="1"/>
</dbReference>
<feature type="domain" description="F5/8 type C" evidence="2">
    <location>
        <begin position="1047"/>
        <end position="1197"/>
    </location>
</feature>